<evidence type="ECO:0000313" key="3">
    <source>
        <dbReference type="Proteomes" id="UP000078476"/>
    </source>
</evidence>
<proteinExistence type="predicted"/>
<dbReference type="InterPro" id="IPR034154">
    <property type="entry name" value="TOPRIM_DnaG/twinkle"/>
</dbReference>
<dbReference type="OrthoDB" id="9792687at2"/>
<comment type="caution">
    <text evidence="2">The sequence shown here is derived from an EMBL/GenBank/DDBJ whole genome shotgun (WGS) entry which is preliminary data.</text>
</comment>
<dbReference type="Proteomes" id="UP000078476">
    <property type="component" value="Unassembled WGS sequence"/>
</dbReference>
<dbReference type="Gene3D" id="3.40.1360.10">
    <property type="match status" value="1"/>
</dbReference>
<dbReference type="Pfam" id="PF13362">
    <property type="entry name" value="Toprim_3"/>
    <property type="match status" value="1"/>
</dbReference>
<evidence type="ECO:0000313" key="2">
    <source>
        <dbReference type="EMBL" id="OAI12601.1"/>
    </source>
</evidence>
<reference evidence="2 3" key="1">
    <citation type="submission" date="2016-03" db="EMBL/GenBank/DDBJ databases">
        <authorList>
            <person name="Ploux O."/>
        </authorList>
    </citation>
    <scope>NUCLEOTIDE SEQUENCE [LARGE SCALE GENOMIC DNA]</scope>
    <source>
        <strain evidence="2 3">R-45370</strain>
    </source>
</reference>
<dbReference type="CDD" id="cd01029">
    <property type="entry name" value="TOPRIM_primases"/>
    <property type="match status" value="1"/>
</dbReference>
<dbReference type="InterPro" id="IPR006171">
    <property type="entry name" value="TOPRIM_dom"/>
</dbReference>
<name>A0A177N415_9GAMM</name>
<feature type="domain" description="Toprim" evidence="1">
    <location>
        <begin position="192"/>
        <end position="267"/>
    </location>
</feature>
<organism evidence="2 3">
    <name type="scientific">Methylomonas lenta</name>
    <dbReference type="NCBI Taxonomy" id="980561"/>
    <lineage>
        <taxon>Bacteria</taxon>
        <taxon>Pseudomonadati</taxon>
        <taxon>Pseudomonadota</taxon>
        <taxon>Gammaproteobacteria</taxon>
        <taxon>Methylococcales</taxon>
        <taxon>Methylococcaceae</taxon>
        <taxon>Methylomonas</taxon>
    </lineage>
</organism>
<dbReference type="STRING" id="980561.A1359_13775"/>
<keyword evidence="3" id="KW-1185">Reference proteome</keyword>
<accession>A0A177N415</accession>
<dbReference type="EMBL" id="LUUI01000128">
    <property type="protein sequence ID" value="OAI12601.1"/>
    <property type="molecule type" value="Genomic_DNA"/>
</dbReference>
<dbReference type="SMART" id="SM00493">
    <property type="entry name" value="TOPRIM"/>
    <property type="match status" value="1"/>
</dbReference>
<gene>
    <name evidence="2" type="ORF">A1359_13775</name>
</gene>
<dbReference type="AlphaFoldDB" id="A0A177N415"/>
<dbReference type="RefSeq" id="WP_083960683.1">
    <property type="nucleotide sequence ID" value="NZ_LUUI01000128.1"/>
</dbReference>
<evidence type="ECO:0000259" key="1">
    <source>
        <dbReference type="SMART" id="SM00493"/>
    </source>
</evidence>
<protein>
    <recommendedName>
        <fullName evidence="1">Toprim domain-containing protein</fullName>
    </recommendedName>
</protein>
<sequence>MNFNELIDAVRADMAAHGVVPADKLIADGAMHRARHVDDRSSSLNISYIIHPDGNGSWWFEYFPLSIKKTGTLSGTRKPLSLCERRLISEEQKRRQNERRALQKQTAERAARIWKDTKPVFSADEHSYLQRKGVKPFGIHMSGNNRLIVPLYAENRKMMNLQFIDTNGDKRFLSGGKKKHCFSVIGNSTDCKRLLICEGWATGASLHEELGVFVMVAMDAGNLEPVAQAARRLFPDAEIIIAGDNDESGTGQASARKAALSVCGKVLIPQQTGKDWNDVLTMDGVA</sequence>